<dbReference type="RefSeq" id="WP_231723352.1">
    <property type="nucleotide sequence ID" value="NZ_KQ959492.1"/>
</dbReference>
<dbReference type="EC" id="6.3.2.17" evidence="2"/>
<dbReference type="InterPro" id="IPR036615">
    <property type="entry name" value="Mur_ligase_C_dom_sf"/>
</dbReference>
<reference evidence="14" key="1">
    <citation type="submission" date="2016-01" db="EMBL/GenBank/DDBJ databases">
        <authorList>
            <person name="Mitreva M."/>
            <person name="Pepin K.H."/>
            <person name="Mihindukulasuriya K.A."/>
            <person name="Fulton R."/>
            <person name="Fronick C."/>
            <person name="O'Laughlin M."/>
            <person name="Miner T."/>
            <person name="Herter B."/>
            <person name="Rosa B.A."/>
            <person name="Cordes M."/>
            <person name="Tomlinson C."/>
            <person name="Wollam A."/>
            <person name="Palsikar V.B."/>
            <person name="Mardis E.R."/>
            <person name="Wilson R.K."/>
        </authorList>
    </citation>
    <scope>NUCLEOTIDE SEQUENCE [LARGE SCALE GENOMIC DNA]</scope>
    <source>
        <strain evidence="14">DNF00019</strain>
    </source>
</reference>
<dbReference type="Pfam" id="PF02875">
    <property type="entry name" value="Mur_ligase_C"/>
    <property type="match status" value="1"/>
</dbReference>
<feature type="region of interest" description="Disordered" evidence="10">
    <location>
        <begin position="1"/>
        <end position="22"/>
    </location>
</feature>
<comment type="catalytic activity">
    <reaction evidence="9">
        <text>(6S)-5,6,7,8-tetrahydrofolyl-(gamma-L-Glu)(n) + L-glutamate + ATP = (6S)-5,6,7,8-tetrahydrofolyl-(gamma-L-Glu)(n+1) + ADP + phosphate + H(+)</text>
        <dbReference type="Rhea" id="RHEA:10580"/>
        <dbReference type="Rhea" id="RHEA-COMP:14738"/>
        <dbReference type="Rhea" id="RHEA-COMP:14740"/>
        <dbReference type="ChEBI" id="CHEBI:15378"/>
        <dbReference type="ChEBI" id="CHEBI:29985"/>
        <dbReference type="ChEBI" id="CHEBI:30616"/>
        <dbReference type="ChEBI" id="CHEBI:43474"/>
        <dbReference type="ChEBI" id="CHEBI:141005"/>
        <dbReference type="ChEBI" id="CHEBI:456216"/>
        <dbReference type="EC" id="6.3.2.17"/>
    </reaction>
</comment>
<sequence>MQQDMKDQSAQHQAASQQVDAPQVVSRQNKTYALPFDVAEYSYEQSLAQLKSALRFGIEPLLETVQDMLAELGNPDSYFSSVQIAGTNGKTSTARYTASLLHAEGYKTALYTSPELVEYPERMEIDGRVVSPQDFAHGIAAATQAGIRVNQKRRAAGLRPYDITEFDTLTVAAMVIYAEKGVQVAVLECGMGGRWDATSAVNSIKSVAITGIGLDHMHILGDTLEAIAGEKAAIIKTGRTCVLGVGTATPASVEDVFLQQASAEGVQPCLLRPKFREQAQAEMHEDIMRAHPDLPASSYEIVHMPQALGDAVCARVTTPRSTYTDLLARKPSYQVANFSLAIVLCEQFLGRTLDEKLVRDAIMACPTPGRFDVVRTAPLALVDACHNPQSVQTFLGSLTSLVPDKTARPALLCAALADKDVNRMVALFSEVFDAIYVTQTTSPRALAAIELADLFVQHGKHPQGVFANVEEACKALSSTAFVACGSITLAGEVVGIMRH</sequence>
<dbReference type="Gene3D" id="3.90.190.20">
    <property type="entry name" value="Mur ligase, C-terminal domain"/>
    <property type="match status" value="1"/>
</dbReference>
<dbReference type="InterPro" id="IPR018109">
    <property type="entry name" value="Folylpolyglutamate_synth_CS"/>
</dbReference>
<dbReference type="Pfam" id="PF08245">
    <property type="entry name" value="Mur_ligase_M"/>
    <property type="match status" value="1"/>
</dbReference>
<dbReference type="PANTHER" id="PTHR11136">
    <property type="entry name" value="FOLYLPOLYGLUTAMATE SYNTHASE-RELATED"/>
    <property type="match status" value="1"/>
</dbReference>
<keyword evidence="3" id="KW-0436">Ligase</keyword>
<comment type="similarity">
    <text evidence="1">Belongs to the folylpolyglutamate synthase family.</text>
</comment>
<dbReference type="SUPFAM" id="SSF53244">
    <property type="entry name" value="MurD-like peptide ligases, peptide-binding domain"/>
    <property type="match status" value="1"/>
</dbReference>
<keyword evidence="4" id="KW-0479">Metal-binding</keyword>
<dbReference type="STRING" id="1393034.HMPREF3192_00812"/>
<evidence type="ECO:0000256" key="1">
    <source>
        <dbReference type="ARBA" id="ARBA00008276"/>
    </source>
</evidence>
<dbReference type="EMBL" id="LSCR01000012">
    <property type="protein sequence ID" value="KXB34713.1"/>
    <property type="molecule type" value="Genomic_DNA"/>
</dbReference>
<dbReference type="GO" id="GO:0008841">
    <property type="term" value="F:dihydrofolate synthase activity"/>
    <property type="evidence" value="ECO:0007669"/>
    <property type="project" value="TreeGrafter"/>
</dbReference>
<keyword evidence="14" id="KW-1185">Reference proteome</keyword>
<evidence type="ECO:0000313" key="13">
    <source>
        <dbReference type="EMBL" id="KXB34713.1"/>
    </source>
</evidence>
<feature type="domain" description="Mur ligase C-terminal" evidence="11">
    <location>
        <begin position="369"/>
        <end position="477"/>
    </location>
</feature>
<evidence type="ECO:0000256" key="7">
    <source>
        <dbReference type="ARBA" id="ARBA00022842"/>
    </source>
</evidence>
<gene>
    <name evidence="13" type="ORF">HMPREF3192_00812</name>
</gene>
<keyword evidence="5" id="KW-0547">Nucleotide-binding</keyword>
<dbReference type="PATRIC" id="fig|1393034.3.peg.784"/>
<evidence type="ECO:0000259" key="11">
    <source>
        <dbReference type="Pfam" id="PF02875"/>
    </source>
</evidence>
<dbReference type="AlphaFoldDB" id="A0A133XUY4"/>
<accession>A0A133XUY4</accession>
<protein>
    <recommendedName>
        <fullName evidence="2">tetrahydrofolate synthase</fullName>
        <ecNumber evidence="2">6.3.2.17</ecNumber>
    </recommendedName>
    <alternativeName>
        <fullName evidence="8">Tetrahydrofolylpolyglutamate synthase</fullName>
    </alternativeName>
</protein>
<evidence type="ECO:0000256" key="3">
    <source>
        <dbReference type="ARBA" id="ARBA00022598"/>
    </source>
</evidence>
<dbReference type="GO" id="GO:0005524">
    <property type="term" value="F:ATP binding"/>
    <property type="evidence" value="ECO:0007669"/>
    <property type="project" value="UniProtKB-KW"/>
</dbReference>
<evidence type="ECO:0000259" key="12">
    <source>
        <dbReference type="Pfam" id="PF08245"/>
    </source>
</evidence>
<dbReference type="GO" id="GO:0046872">
    <property type="term" value="F:metal ion binding"/>
    <property type="evidence" value="ECO:0007669"/>
    <property type="project" value="UniProtKB-KW"/>
</dbReference>
<evidence type="ECO:0000256" key="8">
    <source>
        <dbReference type="ARBA" id="ARBA00030592"/>
    </source>
</evidence>
<keyword evidence="6" id="KW-0067">ATP-binding</keyword>
<feature type="domain" description="Mur ligase central" evidence="12">
    <location>
        <begin position="84"/>
        <end position="237"/>
    </location>
</feature>
<organism evidence="13 14">
    <name type="scientific">Atopobium deltae</name>
    <dbReference type="NCBI Taxonomy" id="1393034"/>
    <lineage>
        <taxon>Bacteria</taxon>
        <taxon>Bacillati</taxon>
        <taxon>Actinomycetota</taxon>
        <taxon>Coriobacteriia</taxon>
        <taxon>Coriobacteriales</taxon>
        <taxon>Atopobiaceae</taxon>
        <taxon>Atopobium</taxon>
    </lineage>
</organism>
<dbReference type="PANTHER" id="PTHR11136:SF0">
    <property type="entry name" value="DIHYDROFOLATE SYNTHETASE-RELATED"/>
    <property type="match status" value="1"/>
</dbReference>
<dbReference type="Gene3D" id="3.40.1190.10">
    <property type="entry name" value="Mur-like, catalytic domain"/>
    <property type="match status" value="1"/>
</dbReference>
<dbReference type="InterPro" id="IPR004101">
    <property type="entry name" value="Mur_ligase_C"/>
</dbReference>
<comment type="caution">
    <text evidence="13">The sequence shown here is derived from an EMBL/GenBank/DDBJ whole genome shotgun (WGS) entry which is preliminary data.</text>
</comment>
<dbReference type="PROSITE" id="PS01011">
    <property type="entry name" value="FOLYLPOLYGLU_SYNT_1"/>
    <property type="match status" value="1"/>
</dbReference>
<dbReference type="InterPro" id="IPR001645">
    <property type="entry name" value="Folylpolyglutamate_synth"/>
</dbReference>
<dbReference type="Proteomes" id="UP000070675">
    <property type="component" value="Unassembled WGS sequence"/>
</dbReference>
<dbReference type="InterPro" id="IPR036565">
    <property type="entry name" value="Mur-like_cat_sf"/>
</dbReference>
<dbReference type="GO" id="GO:0004326">
    <property type="term" value="F:tetrahydrofolylpolyglutamate synthase activity"/>
    <property type="evidence" value="ECO:0007669"/>
    <property type="project" value="UniProtKB-EC"/>
</dbReference>
<dbReference type="InterPro" id="IPR013221">
    <property type="entry name" value="Mur_ligase_cen"/>
</dbReference>
<dbReference type="SUPFAM" id="SSF53623">
    <property type="entry name" value="MurD-like peptide ligases, catalytic domain"/>
    <property type="match status" value="1"/>
</dbReference>
<evidence type="ECO:0000256" key="5">
    <source>
        <dbReference type="ARBA" id="ARBA00022741"/>
    </source>
</evidence>
<evidence type="ECO:0000256" key="6">
    <source>
        <dbReference type="ARBA" id="ARBA00022840"/>
    </source>
</evidence>
<dbReference type="GO" id="GO:0005737">
    <property type="term" value="C:cytoplasm"/>
    <property type="evidence" value="ECO:0007669"/>
    <property type="project" value="TreeGrafter"/>
</dbReference>
<evidence type="ECO:0000256" key="10">
    <source>
        <dbReference type="SAM" id="MobiDB-lite"/>
    </source>
</evidence>
<keyword evidence="7" id="KW-0460">Magnesium</keyword>
<evidence type="ECO:0000256" key="2">
    <source>
        <dbReference type="ARBA" id="ARBA00013025"/>
    </source>
</evidence>
<name>A0A133XUY4_9ACTN</name>
<proteinExistence type="inferred from homology"/>
<evidence type="ECO:0000256" key="9">
    <source>
        <dbReference type="ARBA" id="ARBA00047493"/>
    </source>
</evidence>
<evidence type="ECO:0000313" key="14">
    <source>
        <dbReference type="Proteomes" id="UP000070675"/>
    </source>
</evidence>
<evidence type="ECO:0000256" key="4">
    <source>
        <dbReference type="ARBA" id="ARBA00022723"/>
    </source>
</evidence>
<dbReference type="NCBIfam" id="TIGR01499">
    <property type="entry name" value="folC"/>
    <property type="match status" value="1"/>
</dbReference>